<dbReference type="InterPro" id="IPR000873">
    <property type="entry name" value="AMP-dep_synth/lig_dom"/>
</dbReference>
<dbReference type="Pfam" id="PF00501">
    <property type="entry name" value="AMP-binding"/>
    <property type="match status" value="1"/>
</dbReference>
<dbReference type="PANTHER" id="PTHR43767:SF1">
    <property type="entry name" value="NONRIBOSOMAL PEPTIDE SYNTHASE PES1 (EUROFUNG)-RELATED"/>
    <property type="match status" value="1"/>
</dbReference>
<keyword evidence="4" id="KW-1185">Reference proteome</keyword>
<dbReference type="InterPro" id="IPR045851">
    <property type="entry name" value="AMP-bd_C_sf"/>
</dbReference>
<accession>A0ABW6SCH2</accession>
<evidence type="ECO:0000259" key="2">
    <source>
        <dbReference type="Pfam" id="PF13193"/>
    </source>
</evidence>
<name>A0ABW6SCH2_9NOCA</name>
<evidence type="ECO:0000259" key="1">
    <source>
        <dbReference type="Pfam" id="PF00501"/>
    </source>
</evidence>
<dbReference type="SUPFAM" id="SSF56801">
    <property type="entry name" value="Acetyl-CoA synthetase-like"/>
    <property type="match status" value="1"/>
</dbReference>
<dbReference type="Gene3D" id="3.40.50.12780">
    <property type="entry name" value="N-terminal domain of ligase-like"/>
    <property type="match status" value="1"/>
</dbReference>
<protein>
    <submittedName>
        <fullName evidence="3">Class I adenylate-forming enzyme family protein</fullName>
    </submittedName>
</protein>
<proteinExistence type="predicted"/>
<feature type="domain" description="AMP-binding enzyme C-terminal" evidence="2">
    <location>
        <begin position="463"/>
        <end position="537"/>
    </location>
</feature>
<reference evidence="3 4" key="1">
    <citation type="submission" date="2024-10" db="EMBL/GenBank/DDBJ databases">
        <title>The Natural Products Discovery Center: Release of the First 8490 Sequenced Strains for Exploring Actinobacteria Biosynthetic Diversity.</title>
        <authorList>
            <person name="Kalkreuter E."/>
            <person name="Kautsar S.A."/>
            <person name="Yang D."/>
            <person name="Bader C.D."/>
            <person name="Teijaro C.N."/>
            <person name="Fluegel L."/>
            <person name="Davis C.M."/>
            <person name="Simpson J.R."/>
            <person name="Lauterbach L."/>
            <person name="Steele A.D."/>
            <person name="Gui C."/>
            <person name="Meng S."/>
            <person name="Li G."/>
            <person name="Viehrig K."/>
            <person name="Ye F."/>
            <person name="Su P."/>
            <person name="Kiefer A.F."/>
            <person name="Nichols A."/>
            <person name="Cepeda A.J."/>
            <person name="Yan W."/>
            <person name="Fan B."/>
            <person name="Jiang Y."/>
            <person name="Adhikari A."/>
            <person name="Zheng C.-J."/>
            <person name="Schuster L."/>
            <person name="Cowan T.M."/>
            <person name="Smanski M.J."/>
            <person name="Chevrette M.G."/>
            <person name="De Carvalho L.P.S."/>
            <person name="Shen B."/>
        </authorList>
    </citation>
    <scope>NUCLEOTIDE SEQUENCE [LARGE SCALE GENOMIC DNA]</scope>
    <source>
        <strain evidence="3 4">NPDC002593</strain>
    </source>
</reference>
<dbReference type="InterPro" id="IPR020845">
    <property type="entry name" value="AMP-binding_CS"/>
</dbReference>
<dbReference type="Gene3D" id="3.30.300.30">
    <property type="match status" value="1"/>
</dbReference>
<dbReference type="InterPro" id="IPR042099">
    <property type="entry name" value="ANL_N_sf"/>
</dbReference>
<evidence type="ECO:0000313" key="3">
    <source>
        <dbReference type="EMBL" id="MFF3572884.1"/>
    </source>
</evidence>
<dbReference type="PANTHER" id="PTHR43767">
    <property type="entry name" value="LONG-CHAIN-FATTY-ACID--COA LIGASE"/>
    <property type="match status" value="1"/>
</dbReference>
<sequence>MNFDVTTLHGRRADQRWNRMVVGDVLERVTWSEPDKTALVGWTGAYGSEEFSRVSYRQADACANRIAHALRDEGLERGDRVLLYCENSVEAVLLLFGIAKAGLVGVPVNPNLAPDVLIWVIDHVDIKFAVVDAEFRSRAGGVLDAAGIRNTVTIPIGGPVPADTRSFADWIDGKPETEVEEVLHADDIWSLVFTSGTTSMPKASMTSHTYSYITAFAYAMSLSRGLDNERDLTMCTFLPILYHCGHNSTVLPALISGGTMVLGRRPDPVGLAEAVTAERVTAVWAGSPAWVLKLADIALEQERFDLTGLTVVMFSWGAIRPDIGERLRSACGDDVKMLEVFGQTEAMSCYRFWPDSEPEKFRQSMNGVNYVGHPNPMLAANIVDFDGESLRGRPGEAGEAVYRSPVLTAGYYNDLPATEEAFRGGWFHSGDSCTYDDDGMQIMVDRYKDIVKSGGENISSVRVEGVLSTHPAVERVAVIGLPDEKWGERVVAVVTLRQTDGTSVDELLEFSRARLAGHEAPKQVVVVDSMPETVGGKIMKYKLRELLS</sequence>
<comment type="caution">
    <text evidence="3">The sequence shown here is derived from an EMBL/GenBank/DDBJ whole genome shotgun (WGS) entry which is preliminary data.</text>
</comment>
<dbReference type="PROSITE" id="PS00455">
    <property type="entry name" value="AMP_BINDING"/>
    <property type="match status" value="1"/>
</dbReference>
<gene>
    <name evidence="3" type="ORF">ACFYXQ_34470</name>
</gene>
<dbReference type="InterPro" id="IPR025110">
    <property type="entry name" value="AMP-bd_C"/>
</dbReference>
<dbReference type="EMBL" id="JBIAQY010000015">
    <property type="protein sequence ID" value="MFF3572884.1"/>
    <property type="molecule type" value="Genomic_DNA"/>
</dbReference>
<evidence type="ECO:0000313" key="4">
    <source>
        <dbReference type="Proteomes" id="UP001601992"/>
    </source>
</evidence>
<dbReference type="RefSeq" id="WP_387406209.1">
    <property type="nucleotide sequence ID" value="NZ_JBIAQY010000015.1"/>
</dbReference>
<organism evidence="3 4">
    <name type="scientific">Nocardia jiangxiensis</name>
    <dbReference type="NCBI Taxonomy" id="282685"/>
    <lineage>
        <taxon>Bacteria</taxon>
        <taxon>Bacillati</taxon>
        <taxon>Actinomycetota</taxon>
        <taxon>Actinomycetes</taxon>
        <taxon>Mycobacteriales</taxon>
        <taxon>Nocardiaceae</taxon>
        <taxon>Nocardia</taxon>
    </lineage>
</organism>
<dbReference type="Proteomes" id="UP001601992">
    <property type="component" value="Unassembled WGS sequence"/>
</dbReference>
<dbReference type="InterPro" id="IPR050237">
    <property type="entry name" value="ATP-dep_AMP-bd_enzyme"/>
</dbReference>
<feature type="domain" description="AMP-dependent synthetase/ligase" evidence="1">
    <location>
        <begin position="32"/>
        <end position="412"/>
    </location>
</feature>
<dbReference type="Pfam" id="PF13193">
    <property type="entry name" value="AMP-binding_C"/>
    <property type="match status" value="1"/>
</dbReference>